<dbReference type="RefSeq" id="WP_236332911.1">
    <property type="nucleotide sequence ID" value="NZ_JAKIJS010000001.1"/>
</dbReference>
<accession>A0ABS9GX69</accession>
<comment type="caution">
    <text evidence="2">The sequence shown here is derived from an EMBL/GenBank/DDBJ whole genome shotgun (WGS) entry which is preliminary data.</text>
</comment>
<evidence type="ECO:0000313" key="3">
    <source>
        <dbReference type="Proteomes" id="UP001649381"/>
    </source>
</evidence>
<organism evidence="2 3">
    <name type="scientific">Pseudalkalibacillus berkeleyi</name>
    <dbReference type="NCBI Taxonomy" id="1069813"/>
    <lineage>
        <taxon>Bacteria</taxon>
        <taxon>Bacillati</taxon>
        <taxon>Bacillota</taxon>
        <taxon>Bacilli</taxon>
        <taxon>Bacillales</taxon>
        <taxon>Fictibacillaceae</taxon>
        <taxon>Pseudalkalibacillus</taxon>
    </lineage>
</organism>
<dbReference type="EMBL" id="JAKIJS010000001">
    <property type="protein sequence ID" value="MCF6137374.1"/>
    <property type="molecule type" value="Genomic_DNA"/>
</dbReference>
<dbReference type="InterPro" id="IPR019673">
    <property type="entry name" value="Spore_germination_GerPC"/>
</dbReference>
<protein>
    <submittedName>
        <fullName evidence="2">Spore germination protein GerPC</fullName>
    </submittedName>
</protein>
<name>A0ABS9GX69_9BACL</name>
<dbReference type="Pfam" id="PF10737">
    <property type="entry name" value="GerPC"/>
    <property type="match status" value="1"/>
</dbReference>
<proteinExistence type="predicted"/>
<evidence type="ECO:0000313" key="2">
    <source>
        <dbReference type="EMBL" id="MCF6137374.1"/>
    </source>
</evidence>
<reference evidence="2 3" key="1">
    <citation type="submission" date="2022-01" db="EMBL/GenBank/DDBJ databases">
        <title>Alkalihalobacillus sp. EGI L200015, a novel bacterium isolated from a salt lake sediment.</title>
        <authorList>
            <person name="Gao L."/>
            <person name="Fang B.-Z."/>
            <person name="Li W.-J."/>
        </authorList>
    </citation>
    <scope>NUCLEOTIDE SEQUENCE [LARGE SCALE GENOMIC DNA]</scope>
    <source>
        <strain evidence="2 3">KCTC 12718</strain>
    </source>
</reference>
<dbReference type="Proteomes" id="UP001649381">
    <property type="component" value="Unassembled WGS sequence"/>
</dbReference>
<feature type="coiled-coil region" evidence="1">
    <location>
        <begin position="11"/>
        <end position="38"/>
    </location>
</feature>
<sequence length="211" mass="24493">MNYPNELHQRIMQLEEFIRQLQEKTNSLESMITTLQNEITQLKSSPNTSIEYKFDQLKIETLEGTLNIGLTPGGNGFENIEDLGVNGGNFQVNQQKSPTTPFTDEMYQWMNQGVDHYLNYDVFKDIQKVEQKSAYTLPESQRKLIIDDIKKQMSQRLPHYMMATKRDKAEKNPNQEVDRIMTQIKKDILTGIEIYINNEKKKSQGGHKDGT</sequence>
<keyword evidence="3" id="KW-1185">Reference proteome</keyword>
<evidence type="ECO:0000256" key="1">
    <source>
        <dbReference type="SAM" id="Coils"/>
    </source>
</evidence>
<gene>
    <name evidence="2" type="ORF">L2716_06500</name>
</gene>
<keyword evidence="1" id="KW-0175">Coiled coil</keyword>